<feature type="transmembrane region" description="Helical" evidence="6">
    <location>
        <begin position="36"/>
        <end position="57"/>
    </location>
</feature>
<keyword evidence="2" id="KW-0479">Metal-binding</keyword>
<keyword evidence="6" id="KW-0812">Transmembrane</keyword>
<dbReference type="Proteomes" id="UP000516373">
    <property type="component" value="Chromosome"/>
</dbReference>
<evidence type="ECO:0000256" key="4">
    <source>
        <dbReference type="ARBA" id="ARBA00061089"/>
    </source>
</evidence>
<dbReference type="InterPro" id="IPR004843">
    <property type="entry name" value="Calcineurin-like_PHP"/>
</dbReference>
<dbReference type="PANTHER" id="PTHR31302:SF31">
    <property type="entry name" value="PHOSPHODIESTERASE YAEI"/>
    <property type="match status" value="1"/>
</dbReference>
<evidence type="ECO:0000256" key="6">
    <source>
        <dbReference type="SAM" id="Phobius"/>
    </source>
</evidence>
<feature type="compositionally biased region" description="Low complexity" evidence="5">
    <location>
        <begin position="143"/>
        <end position="169"/>
    </location>
</feature>
<dbReference type="RefSeq" id="WP_190902211.1">
    <property type="nucleotide sequence ID" value="NZ_AP023439.1"/>
</dbReference>
<dbReference type="Gene3D" id="3.60.21.10">
    <property type="match status" value="1"/>
</dbReference>
<comment type="cofactor">
    <cofactor evidence="1">
        <name>a divalent metal cation</name>
        <dbReference type="ChEBI" id="CHEBI:60240"/>
    </cofactor>
</comment>
<evidence type="ECO:0000256" key="5">
    <source>
        <dbReference type="SAM" id="MobiDB-lite"/>
    </source>
</evidence>
<feature type="compositionally biased region" description="Low complexity" evidence="5">
    <location>
        <begin position="187"/>
        <end position="207"/>
    </location>
</feature>
<name>A0A7G1NLJ0_9ACTN</name>
<gene>
    <name evidence="8" type="ORF">GCM10017668_43970</name>
</gene>
<evidence type="ECO:0000259" key="7">
    <source>
        <dbReference type="Pfam" id="PF00149"/>
    </source>
</evidence>
<dbReference type="GO" id="GO:0009245">
    <property type="term" value="P:lipid A biosynthetic process"/>
    <property type="evidence" value="ECO:0007669"/>
    <property type="project" value="TreeGrafter"/>
</dbReference>
<dbReference type="GO" id="GO:0008758">
    <property type="term" value="F:UDP-2,3-diacylglucosamine hydrolase activity"/>
    <property type="evidence" value="ECO:0007669"/>
    <property type="project" value="TreeGrafter"/>
</dbReference>
<dbReference type="SUPFAM" id="SSF56300">
    <property type="entry name" value="Metallo-dependent phosphatases"/>
    <property type="match status" value="1"/>
</dbReference>
<feature type="compositionally biased region" description="Pro residues" evidence="5">
    <location>
        <begin position="127"/>
        <end position="136"/>
    </location>
</feature>
<dbReference type="PANTHER" id="PTHR31302">
    <property type="entry name" value="TRANSMEMBRANE PROTEIN WITH METALLOPHOSPHOESTERASE DOMAIN-RELATED"/>
    <property type="match status" value="1"/>
</dbReference>
<feature type="transmembrane region" description="Helical" evidence="6">
    <location>
        <begin position="249"/>
        <end position="270"/>
    </location>
</feature>
<feature type="domain" description="Calcineurin-like phosphoesterase" evidence="7">
    <location>
        <begin position="293"/>
        <end position="454"/>
    </location>
</feature>
<proteinExistence type="inferred from homology"/>
<feature type="compositionally biased region" description="Low complexity" evidence="5">
    <location>
        <begin position="117"/>
        <end position="126"/>
    </location>
</feature>
<feature type="transmembrane region" description="Helical" evidence="6">
    <location>
        <begin position="6"/>
        <end position="24"/>
    </location>
</feature>
<evidence type="ECO:0000313" key="9">
    <source>
        <dbReference type="Proteomes" id="UP000516373"/>
    </source>
</evidence>
<dbReference type="EMBL" id="AP023439">
    <property type="protein sequence ID" value="BCL22554.1"/>
    <property type="molecule type" value="Genomic_DNA"/>
</dbReference>
<evidence type="ECO:0000256" key="2">
    <source>
        <dbReference type="ARBA" id="ARBA00022723"/>
    </source>
</evidence>
<dbReference type="FunFam" id="3.60.21.10:FF:000028">
    <property type="entry name" value="Putative metallophosphoesterase"/>
    <property type="match status" value="1"/>
</dbReference>
<feature type="compositionally biased region" description="Low complexity" evidence="5">
    <location>
        <begin position="215"/>
        <end position="236"/>
    </location>
</feature>
<protein>
    <recommendedName>
        <fullName evidence="7">Calcineurin-like phosphoesterase domain-containing protein</fullName>
    </recommendedName>
</protein>
<dbReference type="Pfam" id="PF00149">
    <property type="entry name" value="Metallophos"/>
    <property type="match status" value="1"/>
</dbReference>
<keyword evidence="6" id="KW-1133">Transmembrane helix</keyword>
<sequence>MVIVFVLVAVLVLAVVVTANWYVWRRLFRDTTRGPGLVRRAGAVLIAGGWVLAVAALVAERSGAPFWLQQVLAWPGFLWLALSIYLLLAVVAGEIVRPLLRRFLEHRARRTDEATRPAPADSAGTPPTTPGSPEPAPQGNGPGATTPASASRAAGGGTTTAIATPPAASQPDCAAGASAVASQPGRAAGAPTAETAAPQANGNGVAPAPAPDTAPAPETATVPATGDADGAPAPVAPAGPTRRLFVSRVVAGAAAAAAVGTVGYGTYGVLRGPKVKRVTVPLAKLPRAAHGYRIAVVSDVHLGPVLGRGFAQKVVDTINATQPDLIAVVGDLVDGSVKDLGPAAAPLARLRARHGSYFVTGNHEYFSGAEQWVEEVRRLGITPLENARREMPYFDLAGVNDVAGENEGQGPDFAKALGDRDTARACVLLAHQPVQIHDAVEHGVDLQLSGHTHGGQLWPGNLIASGANPTLAGLDRYGDTQLYVSRGAGAWGPPTRVGAPSDITVIELASRQA</sequence>
<comment type="similarity">
    <text evidence="4">Belongs to the metallophosphoesterase superfamily.</text>
</comment>
<dbReference type="AlphaFoldDB" id="A0A7G1NLJ0"/>
<dbReference type="KEGG" id="stui:GCM10017668_43970"/>
<dbReference type="GO" id="GO:0016020">
    <property type="term" value="C:membrane"/>
    <property type="evidence" value="ECO:0007669"/>
    <property type="project" value="GOC"/>
</dbReference>
<accession>A0A7G1NLJ0</accession>
<dbReference type="GO" id="GO:0046872">
    <property type="term" value="F:metal ion binding"/>
    <property type="evidence" value="ECO:0007669"/>
    <property type="project" value="UniProtKB-KW"/>
</dbReference>
<evidence type="ECO:0000256" key="1">
    <source>
        <dbReference type="ARBA" id="ARBA00001968"/>
    </source>
</evidence>
<keyword evidence="6" id="KW-0472">Membrane</keyword>
<organism evidence="8 9">
    <name type="scientific">Streptomyces tuirus</name>
    <dbReference type="NCBI Taxonomy" id="68278"/>
    <lineage>
        <taxon>Bacteria</taxon>
        <taxon>Bacillati</taxon>
        <taxon>Actinomycetota</taxon>
        <taxon>Actinomycetes</taxon>
        <taxon>Kitasatosporales</taxon>
        <taxon>Streptomycetaceae</taxon>
        <taxon>Streptomyces</taxon>
    </lineage>
</organism>
<dbReference type="InterPro" id="IPR029052">
    <property type="entry name" value="Metallo-depent_PP-like"/>
</dbReference>
<keyword evidence="3" id="KW-0378">Hydrolase</keyword>
<dbReference type="CDD" id="cd07385">
    <property type="entry name" value="MPP_YkuE_C"/>
    <property type="match status" value="1"/>
</dbReference>
<feature type="transmembrane region" description="Helical" evidence="6">
    <location>
        <begin position="77"/>
        <end position="100"/>
    </location>
</feature>
<reference evidence="8 9" key="1">
    <citation type="journal article" date="2014" name="Int. J. Syst. Evol. Microbiol.">
        <title>Complete genome sequence of Corynebacterium casei LMG S-19264T (=DSM 44701T), isolated from a smear-ripened cheese.</title>
        <authorList>
            <consortium name="US DOE Joint Genome Institute (JGI-PGF)"/>
            <person name="Walter F."/>
            <person name="Albersmeier A."/>
            <person name="Kalinowski J."/>
            <person name="Ruckert C."/>
        </authorList>
    </citation>
    <scope>NUCLEOTIDE SEQUENCE [LARGE SCALE GENOMIC DNA]</scope>
    <source>
        <strain evidence="8 9">JCM 4255</strain>
    </source>
</reference>
<feature type="region of interest" description="Disordered" evidence="5">
    <location>
        <begin position="110"/>
        <end position="236"/>
    </location>
</feature>
<evidence type="ECO:0000256" key="3">
    <source>
        <dbReference type="ARBA" id="ARBA00022801"/>
    </source>
</evidence>
<evidence type="ECO:0000313" key="8">
    <source>
        <dbReference type="EMBL" id="BCL22554.1"/>
    </source>
</evidence>
<dbReference type="InterPro" id="IPR051158">
    <property type="entry name" value="Metallophosphoesterase_sf"/>
</dbReference>